<dbReference type="RefSeq" id="WP_166692521.1">
    <property type="nucleotide sequence ID" value="NZ_WAEL01000005.1"/>
</dbReference>
<protein>
    <submittedName>
        <fullName evidence="2">Carboxypeptidase regulatory-like domain-containing protein</fullName>
    </submittedName>
</protein>
<reference evidence="3" key="2">
    <citation type="submission" date="2023-07" db="EMBL/GenBank/DDBJ databases">
        <authorList>
            <person name="Jung D.-H."/>
        </authorList>
    </citation>
    <scope>NUCLEOTIDE SEQUENCE [LARGE SCALE GENOMIC DNA]</scope>
    <source>
        <strain evidence="3">JA-25</strain>
    </source>
</reference>
<dbReference type="EMBL" id="WAEL01000005">
    <property type="protein sequence ID" value="NID11537.1"/>
    <property type="molecule type" value="Genomic_DNA"/>
</dbReference>
<evidence type="ECO:0000313" key="3">
    <source>
        <dbReference type="Proteomes" id="UP000606008"/>
    </source>
</evidence>
<keyword evidence="3" id="KW-1185">Reference proteome</keyword>
<evidence type="ECO:0000256" key="1">
    <source>
        <dbReference type="SAM" id="SignalP"/>
    </source>
</evidence>
<reference evidence="3" key="1">
    <citation type="submission" date="2019-09" db="EMBL/GenBank/DDBJ databases">
        <authorList>
            <person name="Jung D.-H."/>
        </authorList>
    </citation>
    <scope>NUCLEOTIDE SEQUENCE [LARGE SCALE GENOMIC DNA]</scope>
    <source>
        <strain evidence="3">JA-25</strain>
    </source>
</reference>
<dbReference type="SUPFAM" id="SSF117074">
    <property type="entry name" value="Hypothetical protein PA1324"/>
    <property type="match status" value="1"/>
</dbReference>
<dbReference type="InterPro" id="IPR013783">
    <property type="entry name" value="Ig-like_fold"/>
</dbReference>
<sequence length="157" mass="17033">MRSLLFIIAFFCLTTNSMAQKKPKQKTVMSKKQGICGTVLEQTGNQMPGPGKIPSKGTPVSREVLIYPALTMEGVEGMEEGFITSTKGVKPVKTVTSGKDGKFCIYGLPAGTYSVLVREPKGLYASLFDMDGRLNAVTVKKNTTTQHTVQITYQAAF</sequence>
<keyword evidence="1" id="KW-0732">Signal</keyword>
<name>A0ABX0QKY4_9BACT</name>
<feature type="chain" id="PRO_5045067043" evidence="1">
    <location>
        <begin position="20"/>
        <end position="157"/>
    </location>
</feature>
<proteinExistence type="predicted"/>
<organism evidence="2 3">
    <name type="scientific">Fibrivirga algicola</name>
    <dbReference type="NCBI Taxonomy" id="2950420"/>
    <lineage>
        <taxon>Bacteria</taxon>
        <taxon>Pseudomonadati</taxon>
        <taxon>Bacteroidota</taxon>
        <taxon>Cytophagia</taxon>
        <taxon>Cytophagales</taxon>
        <taxon>Spirosomataceae</taxon>
        <taxon>Fibrivirga</taxon>
    </lineage>
</organism>
<dbReference type="Proteomes" id="UP000606008">
    <property type="component" value="Unassembled WGS sequence"/>
</dbReference>
<gene>
    <name evidence="2" type="ORF">F7231_15285</name>
</gene>
<evidence type="ECO:0000313" key="2">
    <source>
        <dbReference type="EMBL" id="NID11537.1"/>
    </source>
</evidence>
<comment type="caution">
    <text evidence="2">The sequence shown here is derived from an EMBL/GenBank/DDBJ whole genome shotgun (WGS) entry which is preliminary data.</text>
</comment>
<feature type="signal peptide" evidence="1">
    <location>
        <begin position="1"/>
        <end position="19"/>
    </location>
</feature>
<dbReference type="Gene3D" id="2.60.40.10">
    <property type="entry name" value="Immunoglobulins"/>
    <property type="match status" value="1"/>
</dbReference>
<accession>A0ABX0QKY4</accession>